<protein>
    <submittedName>
        <fullName evidence="2">Unplaced genomic scaffold K443scaffold_139, whole genome shotgun sequence</fullName>
    </submittedName>
</protein>
<organism evidence="2 3">
    <name type="scientific">Laccaria amethystina LaAM-08-1</name>
    <dbReference type="NCBI Taxonomy" id="1095629"/>
    <lineage>
        <taxon>Eukaryota</taxon>
        <taxon>Fungi</taxon>
        <taxon>Dikarya</taxon>
        <taxon>Basidiomycota</taxon>
        <taxon>Agaricomycotina</taxon>
        <taxon>Agaricomycetes</taxon>
        <taxon>Agaricomycetidae</taxon>
        <taxon>Agaricales</taxon>
        <taxon>Agaricineae</taxon>
        <taxon>Hydnangiaceae</taxon>
        <taxon>Laccaria</taxon>
    </lineage>
</organism>
<reference evidence="2 3" key="1">
    <citation type="submission" date="2014-04" db="EMBL/GenBank/DDBJ databases">
        <authorList>
            <consortium name="DOE Joint Genome Institute"/>
            <person name="Kuo A."/>
            <person name="Kohler A."/>
            <person name="Nagy L.G."/>
            <person name="Floudas D."/>
            <person name="Copeland A."/>
            <person name="Barry K.W."/>
            <person name="Cichocki N."/>
            <person name="Veneault-Fourrey C."/>
            <person name="LaButti K."/>
            <person name="Lindquist E.A."/>
            <person name="Lipzen A."/>
            <person name="Lundell T."/>
            <person name="Morin E."/>
            <person name="Murat C."/>
            <person name="Sun H."/>
            <person name="Tunlid A."/>
            <person name="Henrissat B."/>
            <person name="Grigoriev I.V."/>
            <person name="Hibbett D.S."/>
            <person name="Martin F."/>
            <person name="Nordberg H.P."/>
            <person name="Cantor M.N."/>
            <person name="Hua S.X."/>
        </authorList>
    </citation>
    <scope>NUCLEOTIDE SEQUENCE [LARGE SCALE GENOMIC DNA]</scope>
    <source>
        <strain evidence="2 3">LaAM-08-1</strain>
    </source>
</reference>
<evidence type="ECO:0000313" key="2">
    <source>
        <dbReference type="EMBL" id="KIJ98224.1"/>
    </source>
</evidence>
<feature type="non-terminal residue" evidence="2">
    <location>
        <position position="1"/>
    </location>
</feature>
<reference evidence="3" key="2">
    <citation type="submission" date="2015-01" db="EMBL/GenBank/DDBJ databases">
        <title>Evolutionary Origins and Diversification of the Mycorrhizal Mutualists.</title>
        <authorList>
            <consortium name="DOE Joint Genome Institute"/>
            <consortium name="Mycorrhizal Genomics Consortium"/>
            <person name="Kohler A."/>
            <person name="Kuo A."/>
            <person name="Nagy L.G."/>
            <person name="Floudas D."/>
            <person name="Copeland A."/>
            <person name="Barry K.W."/>
            <person name="Cichocki N."/>
            <person name="Veneault-Fourrey C."/>
            <person name="LaButti K."/>
            <person name="Lindquist E.A."/>
            <person name="Lipzen A."/>
            <person name="Lundell T."/>
            <person name="Morin E."/>
            <person name="Murat C."/>
            <person name="Riley R."/>
            <person name="Ohm R."/>
            <person name="Sun H."/>
            <person name="Tunlid A."/>
            <person name="Henrissat B."/>
            <person name="Grigoriev I.V."/>
            <person name="Hibbett D.S."/>
            <person name="Martin F."/>
        </authorList>
    </citation>
    <scope>NUCLEOTIDE SEQUENCE [LARGE SCALE GENOMIC DNA]</scope>
    <source>
        <strain evidence="3">LaAM-08-1</strain>
    </source>
</reference>
<dbReference type="EMBL" id="KN838674">
    <property type="protein sequence ID" value="KIJ98224.1"/>
    <property type="molecule type" value="Genomic_DNA"/>
</dbReference>
<evidence type="ECO:0000313" key="3">
    <source>
        <dbReference type="Proteomes" id="UP000054477"/>
    </source>
</evidence>
<dbReference type="AlphaFoldDB" id="A0A0C9WMJ1"/>
<feature type="compositionally biased region" description="Polar residues" evidence="1">
    <location>
        <begin position="52"/>
        <end position="62"/>
    </location>
</feature>
<sequence length="62" mass="7089">HYLVTIHPTEMQIAIWSAVFNFGLHRNKKCGFPVNKTRWPSGRLSESDTMKQETSLLSALSQ</sequence>
<feature type="region of interest" description="Disordered" evidence="1">
    <location>
        <begin position="41"/>
        <end position="62"/>
    </location>
</feature>
<dbReference type="OrthoDB" id="10440610at2759"/>
<accession>A0A0C9WMJ1</accession>
<dbReference type="Proteomes" id="UP000054477">
    <property type="component" value="Unassembled WGS sequence"/>
</dbReference>
<proteinExistence type="predicted"/>
<gene>
    <name evidence="2" type="ORF">K443DRAFT_104331</name>
</gene>
<keyword evidence="3" id="KW-1185">Reference proteome</keyword>
<dbReference type="HOGENOM" id="CLU_2910311_0_0_1"/>
<evidence type="ECO:0000256" key="1">
    <source>
        <dbReference type="SAM" id="MobiDB-lite"/>
    </source>
</evidence>
<name>A0A0C9WMJ1_9AGAR</name>